<reference evidence="2 3" key="1">
    <citation type="submission" date="2016-10" db="EMBL/GenBank/DDBJ databases">
        <authorList>
            <person name="de Groot N.N."/>
        </authorList>
    </citation>
    <scope>NUCLEOTIDE SEQUENCE [LARGE SCALE GENOMIC DNA]</scope>
    <source>
        <strain evidence="2 3">DSM 19981</strain>
    </source>
</reference>
<dbReference type="GO" id="GO:0022857">
    <property type="term" value="F:transmembrane transporter activity"/>
    <property type="evidence" value="ECO:0007669"/>
    <property type="project" value="InterPro"/>
</dbReference>
<feature type="domain" description="ABC-type glycine betaine transport system substrate-binding" evidence="1">
    <location>
        <begin position="38"/>
        <end position="307"/>
    </location>
</feature>
<proteinExistence type="predicted"/>
<dbReference type="Proteomes" id="UP000199473">
    <property type="component" value="Unassembled WGS sequence"/>
</dbReference>
<evidence type="ECO:0000259" key="1">
    <source>
        <dbReference type="Pfam" id="PF04069"/>
    </source>
</evidence>
<dbReference type="InterPro" id="IPR007210">
    <property type="entry name" value="ABC_Gly_betaine_transp_sub-bd"/>
</dbReference>
<organism evidence="2 3">
    <name type="scientific">Falsiroseomonas stagni DSM 19981</name>
    <dbReference type="NCBI Taxonomy" id="1123062"/>
    <lineage>
        <taxon>Bacteria</taxon>
        <taxon>Pseudomonadati</taxon>
        <taxon>Pseudomonadota</taxon>
        <taxon>Alphaproteobacteria</taxon>
        <taxon>Acetobacterales</taxon>
        <taxon>Roseomonadaceae</taxon>
        <taxon>Falsiroseomonas</taxon>
    </lineage>
</organism>
<dbReference type="STRING" id="1123062.SAMN02745775_10680"/>
<dbReference type="Pfam" id="PF04069">
    <property type="entry name" value="OpuAC"/>
    <property type="match status" value="1"/>
</dbReference>
<evidence type="ECO:0000313" key="3">
    <source>
        <dbReference type="Proteomes" id="UP000199473"/>
    </source>
</evidence>
<dbReference type="GO" id="GO:0043190">
    <property type="term" value="C:ATP-binding cassette (ABC) transporter complex"/>
    <property type="evidence" value="ECO:0007669"/>
    <property type="project" value="InterPro"/>
</dbReference>
<dbReference type="EMBL" id="FOSQ01000006">
    <property type="protein sequence ID" value="SFK71493.1"/>
    <property type="molecule type" value="Genomic_DNA"/>
</dbReference>
<dbReference type="Gene3D" id="3.40.190.10">
    <property type="entry name" value="Periplasmic binding protein-like II"/>
    <property type="match status" value="1"/>
</dbReference>
<evidence type="ECO:0000313" key="2">
    <source>
        <dbReference type="EMBL" id="SFK71493.1"/>
    </source>
</evidence>
<accession>A0A1I4BSJ2</accession>
<protein>
    <submittedName>
        <fullName evidence="2">Osmoprotectant transport system substrate-binding protein</fullName>
    </submittedName>
</protein>
<gene>
    <name evidence="2" type="ORF">SAMN02745775_10680</name>
</gene>
<dbReference type="Gene3D" id="3.40.190.120">
    <property type="entry name" value="Osmoprotection protein (prox), domain 2"/>
    <property type="match status" value="1"/>
</dbReference>
<dbReference type="AlphaFoldDB" id="A0A1I4BSJ2"/>
<name>A0A1I4BSJ2_9PROT</name>
<dbReference type="RefSeq" id="WP_217648743.1">
    <property type="nucleotide sequence ID" value="NZ_FOSQ01000006.1"/>
</dbReference>
<keyword evidence="3" id="KW-1185">Reference proteome</keyword>
<sequence length="309" mass="33122">MADTRNWGRRGWGLAAAGLLAAPRAVMAQRQNPGRDQRVVVASKIDTEGALLGNLIVQALRGAGLTVEPRLALGPTRIVRGALLAGEIDLYPEYTGNGAYFFERLEDAAWRDGDQGAALVARLDLAANRLVWLDRARANNTWAIAVRRDVAQREGLATLEQFFAKAGQLRLAASAEFVESPVALPAFERAYGATFPRDRITILPGGDTAVTMRAAAQGLSGVNAAMVYGTDGAIQPLGLVVMQDNRQAQIVYEPAPVVRQAVLERFPAIRTALAPVFAGLTQEVLQRLNGQVAVEGRTPEAVARAHLGR</sequence>
<dbReference type="SUPFAM" id="SSF53850">
    <property type="entry name" value="Periplasmic binding protein-like II"/>
    <property type="match status" value="1"/>
</dbReference>